<dbReference type="EMBL" id="DS499597">
    <property type="protein sequence ID" value="EDP51146.1"/>
    <property type="molecule type" value="Genomic_DNA"/>
</dbReference>
<sequence>MQCQGCDGSSSRLSKPHTFDAVIGPVGCAGLIDGRNCPTQGCGWLIERMHMTLSSLLPQGQSGRLQKCTERVKKIDNRKNDEKGDILKIKMRDT</sequence>
<proteinExistence type="predicted"/>
<organism evidence="1 2">
    <name type="scientific">Aspergillus fumigatus (strain CBS 144.89 / FGSC A1163 / CEA10)</name>
    <name type="common">Neosartorya fumigata</name>
    <dbReference type="NCBI Taxonomy" id="451804"/>
    <lineage>
        <taxon>Eukaryota</taxon>
        <taxon>Fungi</taxon>
        <taxon>Dikarya</taxon>
        <taxon>Ascomycota</taxon>
        <taxon>Pezizomycotina</taxon>
        <taxon>Eurotiomycetes</taxon>
        <taxon>Eurotiomycetidae</taxon>
        <taxon>Eurotiales</taxon>
        <taxon>Aspergillaceae</taxon>
        <taxon>Aspergillus</taxon>
        <taxon>Aspergillus subgen. Fumigati</taxon>
    </lineage>
</organism>
<dbReference type="HOGENOM" id="CLU_2385737_0_0_1"/>
<dbReference type="AlphaFoldDB" id="B0Y2P4"/>
<name>B0Y2P4_ASPFC</name>
<dbReference type="VEuPathDB" id="FungiDB:AFUB_051480"/>
<dbReference type="Proteomes" id="UP000001699">
    <property type="component" value="Unassembled WGS sequence"/>
</dbReference>
<protein>
    <submittedName>
        <fullName evidence="1">Uncharacterized protein</fullName>
    </submittedName>
</protein>
<evidence type="ECO:0000313" key="1">
    <source>
        <dbReference type="EMBL" id="EDP51146.1"/>
    </source>
</evidence>
<evidence type="ECO:0000313" key="2">
    <source>
        <dbReference type="Proteomes" id="UP000001699"/>
    </source>
</evidence>
<reference evidence="1 2" key="1">
    <citation type="journal article" date="2008" name="PLoS Genet.">
        <title>Genomic islands in the pathogenic filamentous fungus Aspergillus fumigatus.</title>
        <authorList>
            <person name="Fedorova N.D."/>
            <person name="Khaldi N."/>
            <person name="Joardar V.S."/>
            <person name="Maiti R."/>
            <person name="Amedeo P."/>
            <person name="Anderson M.J."/>
            <person name="Crabtree J."/>
            <person name="Silva J.C."/>
            <person name="Badger J.H."/>
            <person name="Albarraq A."/>
            <person name="Angiuoli S."/>
            <person name="Bussey H."/>
            <person name="Bowyer P."/>
            <person name="Cotty P.J."/>
            <person name="Dyer P.S."/>
            <person name="Egan A."/>
            <person name="Galens K."/>
            <person name="Fraser-Liggett C.M."/>
            <person name="Haas B.J."/>
            <person name="Inman J.M."/>
            <person name="Kent R."/>
            <person name="Lemieux S."/>
            <person name="Malavazi I."/>
            <person name="Orvis J."/>
            <person name="Roemer T."/>
            <person name="Ronning C.M."/>
            <person name="Sundaram J.P."/>
            <person name="Sutton G."/>
            <person name="Turner G."/>
            <person name="Venter J.C."/>
            <person name="White O.R."/>
            <person name="Whitty B.R."/>
            <person name="Youngman P."/>
            <person name="Wolfe K.H."/>
            <person name="Goldman G.H."/>
            <person name="Wortman J.R."/>
            <person name="Jiang B."/>
            <person name="Denning D.W."/>
            <person name="Nierman W.C."/>
        </authorList>
    </citation>
    <scope>NUCLEOTIDE SEQUENCE [LARGE SCALE GENOMIC DNA]</scope>
    <source>
        <strain evidence="2">CBS 144.89 / FGSC A1163 / CEA10</strain>
    </source>
</reference>
<accession>B0Y2P4</accession>
<keyword evidence="2" id="KW-1185">Reference proteome</keyword>
<gene>
    <name evidence="1" type="ORF">AFUB_051480</name>
</gene>